<dbReference type="RefSeq" id="WP_219041334.1">
    <property type="nucleotide sequence ID" value="NZ_JAHWDF010000030.1"/>
</dbReference>
<dbReference type="Proteomes" id="UP000719267">
    <property type="component" value="Unassembled WGS sequence"/>
</dbReference>
<reference evidence="1 2" key="1">
    <citation type="submission" date="2021-07" db="EMBL/GenBank/DDBJ databases">
        <title>Mesonia aestuariivivens sp. nov., isolated from a tidal flat.</title>
        <authorList>
            <person name="Kim Y.-O."/>
            <person name="Yoon J.-H."/>
        </authorList>
    </citation>
    <scope>NUCLEOTIDE SEQUENCE [LARGE SCALE GENOMIC DNA]</scope>
    <source>
        <strain evidence="1 2">JHPTF-M18</strain>
    </source>
</reference>
<dbReference type="EMBL" id="JAHWDF010000030">
    <property type="protein sequence ID" value="MBW2963053.1"/>
    <property type="molecule type" value="Genomic_DNA"/>
</dbReference>
<keyword evidence="2" id="KW-1185">Reference proteome</keyword>
<accession>A0ABS6W5A9</accession>
<evidence type="ECO:0000313" key="2">
    <source>
        <dbReference type="Proteomes" id="UP000719267"/>
    </source>
</evidence>
<evidence type="ECO:0000313" key="1">
    <source>
        <dbReference type="EMBL" id="MBW2963053.1"/>
    </source>
</evidence>
<proteinExistence type="predicted"/>
<gene>
    <name evidence="1" type="ORF">KW502_14805</name>
</gene>
<organism evidence="1 2">
    <name type="scientific">Mesonia aestuariivivens</name>
    <dbReference type="NCBI Taxonomy" id="2796128"/>
    <lineage>
        <taxon>Bacteria</taxon>
        <taxon>Pseudomonadati</taxon>
        <taxon>Bacteroidota</taxon>
        <taxon>Flavobacteriia</taxon>
        <taxon>Flavobacteriales</taxon>
        <taxon>Flavobacteriaceae</taxon>
        <taxon>Mesonia</taxon>
    </lineage>
</organism>
<name>A0ABS6W5A9_9FLAO</name>
<comment type="caution">
    <text evidence="1">The sequence shown here is derived from an EMBL/GenBank/DDBJ whole genome shotgun (WGS) entry which is preliminary data.</text>
</comment>
<sequence>MKQKIIPEHQLTKLIEVIRSILEVHSIYLIGGQRFQTASVYTFDMNNSTSEKTKYCLSLIIVSHQHIAVLKEVMNELFTKMDEEVKVYLIPYTLNDLNYRLTSGDNFLSRILNTENKLYGVHDLQVTSYCSHPKMYAEIEKQWKARINRAFYFEEKVNICDTVYDETAKILILAEALRQACLALLYVFWEYKPVYYKLDYLLNLCIHFCDCPKIIFPKTSFRSHRVYHYFCHAEYLINFKSEDLISLGDSNYAHQICCLFLTEVNKEGIKKLKELKNMHFKK</sequence>
<evidence type="ECO:0008006" key="3">
    <source>
        <dbReference type="Google" id="ProtNLM"/>
    </source>
</evidence>
<protein>
    <recommendedName>
        <fullName evidence="3">HEPN domain-containing protein</fullName>
    </recommendedName>
</protein>